<feature type="compositionally biased region" description="Acidic residues" evidence="1">
    <location>
        <begin position="297"/>
        <end position="312"/>
    </location>
</feature>
<reference evidence="4 5" key="1">
    <citation type="submission" date="2024-02" db="EMBL/GenBank/DDBJ databases">
        <title>A chromosome-level genome assembly of Drosophila madeirensis, a fruit fly species endemic to Madeira island.</title>
        <authorList>
            <person name="Tomihara K."/>
            <person name="Llopart A."/>
            <person name="Yamamoto D."/>
        </authorList>
    </citation>
    <scope>NUCLEOTIDE SEQUENCE [LARGE SCALE GENOMIC DNA]</scope>
    <source>
        <strain evidence="4 5">RF1</strain>
    </source>
</reference>
<dbReference type="InterPro" id="IPR016187">
    <property type="entry name" value="CTDL_fold"/>
</dbReference>
<feature type="region of interest" description="Disordered" evidence="1">
    <location>
        <begin position="126"/>
        <end position="147"/>
    </location>
</feature>
<feature type="signal peptide" evidence="2">
    <location>
        <begin position="1"/>
        <end position="18"/>
    </location>
</feature>
<dbReference type="InterPro" id="IPR001304">
    <property type="entry name" value="C-type_lectin-like"/>
</dbReference>
<feature type="compositionally biased region" description="Polar residues" evidence="1">
    <location>
        <begin position="445"/>
        <end position="462"/>
    </location>
</feature>
<evidence type="ECO:0000256" key="2">
    <source>
        <dbReference type="SAM" id="SignalP"/>
    </source>
</evidence>
<dbReference type="Proteomes" id="UP001500889">
    <property type="component" value="Chromosome E"/>
</dbReference>
<feature type="region of interest" description="Disordered" evidence="1">
    <location>
        <begin position="342"/>
        <end position="462"/>
    </location>
</feature>
<dbReference type="PROSITE" id="PS50041">
    <property type="entry name" value="C_TYPE_LECTIN_2"/>
    <property type="match status" value="1"/>
</dbReference>
<evidence type="ECO:0000256" key="1">
    <source>
        <dbReference type="SAM" id="MobiDB-lite"/>
    </source>
</evidence>
<keyword evidence="2" id="KW-0732">Signal</keyword>
<dbReference type="AlphaFoldDB" id="A0AAU9G755"/>
<dbReference type="EMBL" id="AP029267">
    <property type="protein sequence ID" value="BFG03753.1"/>
    <property type="molecule type" value="Genomic_DNA"/>
</dbReference>
<feature type="chain" id="PRO_5043930691" description="C-type lectin domain-containing protein" evidence="2">
    <location>
        <begin position="19"/>
        <end position="504"/>
    </location>
</feature>
<proteinExistence type="predicted"/>
<name>A0AAU9G755_DROMD</name>
<dbReference type="InterPro" id="IPR016186">
    <property type="entry name" value="C-type_lectin-like/link_sf"/>
</dbReference>
<dbReference type="FunFam" id="3.10.100.10:FF:000072">
    <property type="entry name" value="Narrow, isoform B"/>
    <property type="match status" value="1"/>
</dbReference>
<sequence length="504" mass="55115">MAKIILFCVLSLLACAAGQRITTIHLDGVQYFISRMNPYSPELNYFLAYQYCRSLGLQLASFETKEKAESMTTYLKNAGYGNYDFWTSGNRLGTGMFLWMSTGLPFNATFDFFENSADAIQAGLLDPVDHNSNTSPQRTARDSSSGAEKGCVILKQPTLKWMPEDCSAVKDFICEQTRCYYYNYGSIPVSSAQGRPITSTTPRPPAALMHLHAATTTTPLPLLMSTTGGLYTAAKAKSSPAIAHRLAEEASSPSFHSFKLNQDRSLTDKDAIDVEVDDQDADMDAEEHDEHEHEVESDGDVEGDDHEGDSDNFSEHARELVGDGEGDDIKEHVFPLHDNELHPEMHSIEEVQQQLQHHDEDAAPAPAAAAAAIAAAAEESVSAEHEPEADGDSEPEAEAEAETDSEAESQAPGQASEALPSSTESPAAAAIEERIKQIAQDFQKMASSQEMQTPSNEENLPKQSLSLNDLIRTLRPNEQQIIPQIDSDYSNAMRVLGKTLVPHN</sequence>
<accession>A0AAU9G755</accession>
<evidence type="ECO:0000313" key="5">
    <source>
        <dbReference type="Proteomes" id="UP001500889"/>
    </source>
</evidence>
<dbReference type="Gene3D" id="3.10.100.10">
    <property type="entry name" value="Mannose-Binding Protein A, subunit A"/>
    <property type="match status" value="1"/>
</dbReference>
<dbReference type="PROSITE" id="PS51257">
    <property type="entry name" value="PROKAR_LIPOPROTEIN"/>
    <property type="match status" value="1"/>
</dbReference>
<evidence type="ECO:0000259" key="3">
    <source>
        <dbReference type="PROSITE" id="PS50041"/>
    </source>
</evidence>
<feature type="region of interest" description="Disordered" evidence="1">
    <location>
        <begin position="281"/>
        <end position="313"/>
    </location>
</feature>
<feature type="compositionally biased region" description="Low complexity" evidence="1">
    <location>
        <begin position="363"/>
        <end position="380"/>
    </location>
</feature>
<keyword evidence="5" id="KW-1185">Reference proteome</keyword>
<evidence type="ECO:0000313" key="4">
    <source>
        <dbReference type="EMBL" id="BFG03753.1"/>
    </source>
</evidence>
<dbReference type="Pfam" id="PF00059">
    <property type="entry name" value="Lectin_C"/>
    <property type="match status" value="1"/>
</dbReference>
<gene>
    <name evidence="4" type="ORF">DMAD_02931</name>
</gene>
<feature type="domain" description="C-type lectin" evidence="3">
    <location>
        <begin position="26"/>
        <end position="175"/>
    </location>
</feature>
<dbReference type="CDD" id="cd00037">
    <property type="entry name" value="CLECT"/>
    <property type="match status" value="1"/>
</dbReference>
<dbReference type="SMART" id="SM00034">
    <property type="entry name" value="CLECT"/>
    <property type="match status" value="1"/>
</dbReference>
<feature type="compositionally biased region" description="Polar residues" evidence="1">
    <location>
        <begin position="130"/>
        <end position="146"/>
    </location>
</feature>
<dbReference type="SUPFAM" id="SSF56436">
    <property type="entry name" value="C-type lectin-like"/>
    <property type="match status" value="1"/>
</dbReference>
<feature type="compositionally biased region" description="Acidic residues" evidence="1">
    <location>
        <begin position="389"/>
        <end position="407"/>
    </location>
</feature>
<protein>
    <recommendedName>
        <fullName evidence="3">C-type lectin domain-containing protein</fullName>
    </recommendedName>
</protein>
<organism evidence="4 5">
    <name type="scientific">Drosophila madeirensis</name>
    <name type="common">Fruit fly</name>
    <dbReference type="NCBI Taxonomy" id="30013"/>
    <lineage>
        <taxon>Eukaryota</taxon>
        <taxon>Metazoa</taxon>
        <taxon>Ecdysozoa</taxon>
        <taxon>Arthropoda</taxon>
        <taxon>Hexapoda</taxon>
        <taxon>Insecta</taxon>
        <taxon>Pterygota</taxon>
        <taxon>Neoptera</taxon>
        <taxon>Endopterygota</taxon>
        <taxon>Diptera</taxon>
        <taxon>Brachycera</taxon>
        <taxon>Muscomorpha</taxon>
        <taxon>Ephydroidea</taxon>
        <taxon>Drosophilidae</taxon>
        <taxon>Drosophila</taxon>
        <taxon>Sophophora</taxon>
    </lineage>
</organism>